<evidence type="ECO:0000256" key="1">
    <source>
        <dbReference type="ARBA" id="ARBA00022908"/>
    </source>
</evidence>
<evidence type="ECO:0000313" key="5">
    <source>
        <dbReference type="EMBL" id="STY87881.1"/>
    </source>
</evidence>
<evidence type="ECO:0000256" key="3">
    <source>
        <dbReference type="ARBA" id="ARBA00023172"/>
    </source>
</evidence>
<dbReference type="InterPro" id="IPR002104">
    <property type="entry name" value="Integrase_catalytic"/>
</dbReference>
<dbReference type="AlphaFoldDB" id="A0A378PMH9"/>
<dbReference type="Gene3D" id="1.10.443.10">
    <property type="entry name" value="Intergrase catalytic core"/>
    <property type="match status" value="1"/>
</dbReference>
<dbReference type="InterPro" id="IPR011010">
    <property type="entry name" value="DNA_brk_join_enz"/>
</dbReference>
<dbReference type="InterPro" id="IPR004107">
    <property type="entry name" value="Integrase_SAM-like_N"/>
</dbReference>
<evidence type="ECO:0000256" key="2">
    <source>
        <dbReference type="ARBA" id="ARBA00023125"/>
    </source>
</evidence>
<evidence type="ECO:0000259" key="4">
    <source>
        <dbReference type="PROSITE" id="PS51898"/>
    </source>
</evidence>
<evidence type="ECO:0000313" key="6">
    <source>
        <dbReference type="Proteomes" id="UP000255102"/>
    </source>
</evidence>
<keyword evidence="3" id="KW-0233">DNA recombination</keyword>
<dbReference type="GO" id="GO:0015074">
    <property type="term" value="P:DNA integration"/>
    <property type="evidence" value="ECO:0007669"/>
    <property type="project" value="UniProtKB-KW"/>
</dbReference>
<accession>A0A378PMH9</accession>
<organism evidence="5 6">
    <name type="scientific">Moraxella ovis</name>
    <dbReference type="NCBI Taxonomy" id="29433"/>
    <lineage>
        <taxon>Bacteria</taxon>
        <taxon>Pseudomonadati</taxon>
        <taxon>Pseudomonadota</taxon>
        <taxon>Gammaproteobacteria</taxon>
        <taxon>Moraxellales</taxon>
        <taxon>Moraxellaceae</taxon>
        <taxon>Moraxella</taxon>
    </lineage>
</organism>
<keyword evidence="2" id="KW-0238">DNA-binding</keyword>
<dbReference type="GO" id="GO:0003677">
    <property type="term" value="F:DNA binding"/>
    <property type="evidence" value="ECO:0007669"/>
    <property type="project" value="UniProtKB-KW"/>
</dbReference>
<dbReference type="Pfam" id="PF14659">
    <property type="entry name" value="Phage_int_SAM_3"/>
    <property type="match status" value="1"/>
</dbReference>
<name>A0A378PMH9_9GAMM</name>
<dbReference type="InterPro" id="IPR010998">
    <property type="entry name" value="Integrase_recombinase_N"/>
</dbReference>
<protein>
    <submittedName>
        <fullName evidence="5">Site-specific recombinase XerD</fullName>
    </submittedName>
</protein>
<dbReference type="Proteomes" id="UP000255102">
    <property type="component" value="Unassembled WGS sequence"/>
</dbReference>
<dbReference type="EMBL" id="UGPW01000001">
    <property type="protein sequence ID" value="STY87881.1"/>
    <property type="molecule type" value="Genomic_DNA"/>
</dbReference>
<gene>
    <name evidence="5" type="ORF">NCTC11227_01908</name>
</gene>
<proteinExistence type="predicted"/>
<dbReference type="Gene3D" id="1.10.150.130">
    <property type="match status" value="1"/>
</dbReference>
<dbReference type="SUPFAM" id="SSF56349">
    <property type="entry name" value="DNA breaking-rejoining enzymes"/>
    <property type="match status" value="1"/>
</dbReference>
<keyword evidence="1" id="KW-0229">DNA integration</keyword>
<feature type="domain" description="Tyr recombinase" evidence="4">
    <location>
        <begin position="195"/>
        <end position="286"/>
    </location>
</feature>
<sequence length="286" mass="33967">MASIRTRKGSSFLFIDFTYMNTRCREKTNLTDTPANRKKLAKILERMEAEILLGSFSYEQYFPKSDKVDYFEELGERRQNLQSGAPLFGEFVWQWFNERCIEWRATYQEKLRIVINKYLIPVFDKRAISRIDRADVLAFRASLAKVTHKTTKHTQSATRINSIMATLYMILKEVSKRYNFNDPTVDIRQLKVEKSDITPLSIDEVWRFIGAVRADFKNYYIVRFFTGMRTSEIDGLTWEHVDFEKRQIKIRQALVNGVMGPPKTINPLVRLTWLHLYMKHSWHKRK</sequence>
<dbReference type="GO" id="GO:0006310">
    <property type="term" value="P:DNA recombination"/>
    <property type="evidence" value="ECO:0007669"/>
    <property type="project" value="UniProtKB-KW"/>
</dbReference>
<dbReference type="PROSITE" id="PS51898">
    <property type="entry name" value="TYR_RECOMBINASE"/>
    <property type="match status" value="1"/>
</dbReference>
<dbReference type="Pfam" id="PF12167">
    <property type="entry name" value="Arm-DNA-bind_2"/>
    <property type="match status" value="1"/>
</dbReference>
<reference evidence="5 6" key="1">
    <citation type="submission" date="2018-06" db="EMBL/GenBank/DDBJ databases">
        <authorList>
            <consortium name="Pathogen Informatics"/>
            <person name="Doyle S."/>
        </authorList>
    </citation>
    <scope>NUCLEOTIDE SEQUENCE [LARGE SCALE GENOMIC DNA]</scope>
    <source>
        <strain evidence="5 6">NCTC11227</strain>
    </source>
</reference>
<dbReference type="InterPro" id="IPR013762">
    <property type="entry name" value="Integrase-like_cat_sf"/>
</dbReference>
<dbReference type="InterPro" id="IPR022000">
    <property type="entry name" value="Min27-like_integrase_DNA_bind"/>
</dbReference>